<reference evidence="5 6" key="1">
    <citation type="submission" date="2018-06" db="EMBL/GenBank/DDBJ databases">
        <title>Recombination Drives Gene Content and Phenotype Evolution in Wild Type E. coli Strains.</title>
        <authorList>
            <person name="Field C.M."/>
            <person name="Silander O.K."/>
            <person name="Van Nimwegen E."/>
        </authorList>
    </citation>
    <scope>NUCLEOTIDE SEQUENCE [LARGE SCALE GENOMIC DNA]</scope>
    <source>
        <strain evidence="5 6">SC344</strain>
    </source>
</reference>
<dbReference type="CDD" id="cd03768">
    <property type="entry name" value="SR_ResInv"/>
    <property type="match status" value="1"/>
</dbReference>
<evidence type="ECO:0000313" key="5">
    <source>
        <dbReference type="EMBL" id="RDR27799.1"/>
    </source>
</evidence>
<dbReference type="PANTHER" id="PTHR30461">
    <property type="entry name" value="DNA-INVERTASE FROM LAMBDOID PROPHAGE"/>
    <property type="match status" value="1"/>
</dbReference>
<dbReference type="InterPro" id="IPR050639">
    <property type="entry name" value="SSR_resolvase"/>
</dbReference>
<dbReference type="Pfam" id="PF00239">
    <property type="entry name" value="Resolvase"/>
    <property type="match status" value="1"/>
</dbReference>
<dbReference type="PROSITE" id="PS51736">
    <property type="entry name" value="RECOMBINASES_3"/>
    <property type="match status" value="1"/>
</dbReference>
<dbReference type="Gene3D" id="1.10.10.60">
    <property type="entry name" value="Homeodomain-like"/>
    <property type="match status" value="1"/>
</dbReference>
<accession>A0A370V8W4</accession>
<dbReference type="Gene3D" id="3.40.50.1390">
    <property type="entry name" value="Resolvase, N-terminal catalytic domain"/>
    <property type="match status" value="1"/>
</dbReference>
<proteinExistence type="predicted"/>
<dbReference type="RefSeq" id="WP_001177765.1">
    <property type="nucleotide sequence ID" value="NZ_CAKAEK010000064.1"/>
</dbReference>
<evidence type="ECO:0000256" key="2">
    <source>
        <dbReference type="ARBA" id="ARBA00023172"/>
    </source>
</evidence>
<feature type="domain" description="Resolvase/invertase-type recombinase catalytic" evidence="3">
    <location>
        <begin position="1"/>
        <end position="139"/>
    </location>
</feature>
<dbReference type="InterPro" id="IPR036162">
    <property type="entry name" value="Resolvase-like_N_sf"/>
</dbReference>
<dbReference type="InterPro" id="IPR006119">
    <property type="entry name" value="Resolv_N"/>
</dbReference>
<gene>
    <name evidence="5" type="primary">hin_3</name>
    <name evidence="5" type="ORF">C4A13_04215</name>
    <name evidence="4" type="ORF">HV245_16515</name>
</gene>
<name>A0A370V8W4_9ESCH</name>
<dbReference type="Proteomes" id="UP000518474">
    <property type="component" value="Unassembled WGS sequence"/>
</dbReference>
<dbReference type="EMBL" id="QONO01000082">
    <property type="protein sequence ID" value="RDR27799.1"/>
    <property type="molecule type" value="Genomic_DNA"/>
</dbReference>
<evidence type="ECO:0000313" key="4">
    <source>
        <dbReference type="EMBL" id="MBA7899731.1"/>
    </source>
</evidence>
<protein>
    <submittedName>
        <fullName evidence="5">DNA-invertase hin</fullName>
    </submittedName>
    <submittedName>
        <fullName evidence="4">Recombinase family protein</fullName>
    </submittedName>
</protein>
<dbReference type="GO" id="GO:0003677">
    <property type="term" value="F:DNA binding"/>
    <property type="evidence" value="ECO:0007669"/>
    <property type="project" value="UniProtKB-KW"/>
</dbReference>
<comment type="caution">
    <text evidence="5">The sequence shown here is derived from an EMBL/GenBank/DDBJ whole genome shotgun (WGS) entry which is preliminary data.</text>
</comment>
<keyword evidence="2" id="KW-0233">DNA recombination</keyword>
<dbReference type="Proteomes" id="UP000254454">
    <property type="component" value="Unassembled WGS sequence"/>
</dbReference>
<evidence type="ECO:0000259" key="3">
    <source>
        <dbReference type="PROSITE" id="PS51736"/>
    </source>
</evidence>
<sequence length="193" mass="21566">MQLVYRRVSSAQQVTARQLPDMPYESDANHLVFEDKTTGRNFDRPAYKQMLQCARAGDDLYVHSLDRLGRSLKGILTSIEELTARGVVIHFVKEGLTVGENDNPMSQAMLQIFAVVAELEVNLIKQRQLEGYAAAKEEGRIVTRGKGRHVLEVKDSVRKALLEGKSIRAIAAQFNLSTRTVMNLKKELIGAVV</sequence>
<dbReference type="EMBL" id="JABXPT010000008">
    <property type="protein sequence ID" value="MBA7899731.1"/>
    <property type="molecule type" value="Genomic_DNA"/>
</dbReference>
<organism evidence="5 6">
    <name type="scientific">Escherichia marmotae</name>
    <dbReference type="NCBI Taxonomy" id="1499973"/>
    <lineage>
        <taxon>Bacteria</taxon>
        <taxon>Pseudomonadati</taxon>
        <taxon>Pseudomonadota</taxon>
        <taxon>Gammaproteobacteria</taxon>
        <taxon>Enterobacterales</taxon>
        <taxon>Enterobacteriaceae</taxon>
        <taxon>Escherichia</taxon>
    </lineage>
</organism>
<dbReference type="GO" id="GO:0000150">
    <property type="term" value="F:DNA strand exchange activity"/>
    <property type="evidence" value="ECO:0007669"/>
    <property type="project" value="InterPro"/>
</dbReference>
<evidence type="ECO:0000313" key="7">
    <source>
        <dbReference type="Proteomes" id="UP000518474"/>
    </source>
</evidence>
<dbReference type="PANTHER" id="PTHR30461:SF2">
    <property type="entry name" value="SERINE RECOMBINASE PINE-RELATED"/>
    <property type="match status" value="1"/>
</dbReference>
<reference evidence="4 7" key="2">
    <citation type="submission" date="2020-06" db="EMBL/GenBank/DDBJ databases">
        <title>REHAB project genomes.</title>
        <authorList>
            <person name="Shaw L.P."/>
        </authorList>
    </citation>
    <scope>NUCLEOTIDE SEQUENCE [LARGE SCALE GENOMIC DNA]</scope>
    <source>
        <strain evidence="4 7">RHBSTW-00604</strain>
    </source>
</reference>
<dbReference type="SMART" id="SM00857">
    <property type="entry name" value="Resolvase"/>
    <property type="match status" value="1"/>
</dbReference>
<dbReference type="AlphaFoldDB" id="A0A370V8W4"/>
<evidence type="ECO:0000256" key="1">
    <source>
        <dbReference type="ARBA" id="ARBA00023125"/>
    </source>
</evidence>
<keyword evidence="1" id="KW-0238">DNA-binding</keyword>
<evidence type="ECO:0000313" key="6">
    <source>
        <dbReference type="Proteomes" id="UP000254454"/>
    </source>
</evidence>
<dbReference type="SUPFAM" id="SSF53041">
    <property type="entry name" value="Resolvase-like"/>
    <property type="match status" value="1"/>
</dbReference>